<keyword evidence="4 5" id="KW-0472">Membrane</keyword>
<comment type="subcellular location">
    <subcellularLocation>
        <location evidence="1">Membrane</location>
        <topology evidence="1">Multi-pass membrane protein</topology>
    </subcellularLocation>
</comment>
<keyword evidence="11" id="KW-1185">Reference proteome</keyword>
<dbReference type="PANTHER" id="PTHR33507:SF3">
    <property type="entry name" value="INNER MEMBRANE PROTEIN YBBJ"/>
    <property type="match status" value="1"/>
</dbReference>
<name>A0A1G6RMX7_9BACT</name>
<evidence type="ECO:0000256" key="6">
    <source>
        <dbReference type="SAM" id="SignalP"/>
    </source>
</evidence>
<evidence type="ECO:0000259" key="8">
    <source>
        <dbReference type="Pfam" id="PF24961"/>
    </source>
</evidence>
<evidence type="ECO:0000256" key="2">
    <source>
        <dbReference type="ARBA" id="ARBA00022692"/>
    </source>
</evidence>
<dbReference type="GO" id="GO:0008233">
    <property type="term" value="F:peptidase activity"/>
    <property type="evidence" value="ECO:0007669"/>
    <property type="project" value="UniProtKB-KW"/>
</dbReference>
<dbReference type="CDD" id="cd07021">
    <property type="entry name" value="Clp_protease_NfeD_like"/>
    <property type="match status" value="1"/>
</dbReference>
<evidence type="ECO:0000259" key="7">
    <source>
        <dbReference type="Pfam" id="PF01957"/>
    </source>
</evidence>
<keyword evidence="3 5" id="KW-1133">Transmembrane helix</keyword>
<feature type="chain" id="PRO_5011780907" evidence="6">
    <location>
        <begin position="23"/>
        <end position="470"/>
    </location>
</feature>
<keyword evidence="2 5" id="KW-0812">Transmembrane</keyword>
<accession>A0A1G6RMX7</accession>
<dbReference type="AlphaFoldDB" id="A0A1G6RMX7"/>
<evidence type="ECO:0000256" key="3">
    <source>
        <dbReference type="ARBA" id="ARBA00022989"/>
    </source>
</evidence>
<dbReference type="InterPro" id="IPR056738">
    <property type="entry name" value="NfeD1b_N"/>
</dbReference>
<evidence type="ECO:0000313" key="11">
    <source>
        <dbReference type="Proteomes" id="UP000199452"/>
    </source>
</evidence>
<feature type="domain" description="NfeD1b N-terminal" evidence="9">
    <location>
        <begin position="34"/>
        <end position="234"/>
    </location>
</feature>
<feature type="transmembrane region" description="Helical" evidence="5">
    <location>
        <begin position="356"/>
        <end position="379"/>
    </location>
</feature>
<dbReference type="RefSeq" id="WP_092440504.1">
    <property type="nucleotide sequence ID" value="NZ_FMYP01000077.1"/>
</dbReference>
<dbReference type="STRING" id="1640674.SAMN05216323_10777"/>
<keyword evidence="10" id="KW-0378">Hydrolase</keyword>
<dbReference type="InterPro" id="IPR056739">
    <property type="entry name" value="NfeD_membrane"/>
</dbReference>
<feature type="transmembrane region" description="Helical" evidence="5">
    <location>
        <begin position="273"/>
        <end position="293"/>
    </location>
</feature>
<dbReference type="InterPro" id="IPR012340">
    <property type="entry name" value="NA-bd_OB-fold"/>
</dbReference>
<dbReference type="Pfam" id="PF25145">
    <property type="entry name" value="NfeD1b_N"/>
    <property type="match status" value="1"/>
</dbReference>
<dbReference type="InterPro" id="IPR052165">
    <property type="entry name" value="Membrane_assoc_protease"/>
</dbReference>
<dbReference type="SUPFAM" id="SSF52096">
    <property type="entry name" value="ClpP/crotonase"/>
    <property type="match status" value="1"/>
</dbReference>
<feature type="domain" description="NfeD-like C-terminal" evidence="7">
    <location>
        <begin position="415"/>
        <end position="459"/>
    </location>
</feature>
<feature type="signal peptide" evidence="6">
    <location>
        <begin position="1"/>
        <end position="22"/>
    </location>
</feature>
<dbReference type="Pfam" id="PF24961">
    <property type="entry name" value="NfeD_membrane"/>
    <property type="match status" value="1"/>
</dbReference>
<evidence type="ECO:0000256" key="4">
    <source>
        <dbReference type="ARBA" id="ARBA00023136"/>
    </source>
</evidence>
<keyword evidence="6" id="KW-0732">Signal</keyword>
<proteinExistence type="predicted"/>
<dbReference type="InterPro" id="IPR002810">
    <property type="entry name" value="NfeD-like_C"/>
</dbReference>
<evidence type="ECO:0000259" key="9">
    <source>
        <dbReference type="Pfam" id="PF25145"/>
    </source>
</evidence>
<reference evidence="10 11" key="1">
    <citation type="submission" date="2016-09" db="EMBL/GenBank/DDBJ databases">
        <authorList>
            <person name="Capua I."/>
            <person name="De Benedictis P."/>
            <person name="Joannis T."/>
            <person name="Lombin L.H."/>
            <person name="Cattoli G."/>
        </authorList>
    </citation>
    <scope>NUCLEOTIDE SEQUENCE [LARGE SCALE GENOMIC DNA]</scope>
    <source>
        <strain evidence="10 11">A7P-90m</strain>
    </source>
</reference>
<dbReference type="EMBL" id="FMYP01000077">
    <property type="protein sequence ID" value="SDD05704.1"/>
    <property type="molecule type" value="Genomic_DNA"/>
</dbReference>
<dbReference type="Gene3D" id="2.40.50.140">
    <property type="entry name" value="Nucleic acid-binding proteins"/>
    <property type="match status" value="1"/>
</dbReference>
<dbReference type="OrthoDB" id="9806253at2"/>
<dbReference type="GO" id="GO:0005886">
    <property type="term" value="C:plasma membrane"/>
    <property type="evidence" value="ECO:0007669"/>
    <property type="project" value="TreeGrafter"/>
</dbReference>
<dbReference type="Proteomes" id="UP000199452">
    <property type="component" value="Unassembled WGS sequence"/>
</dbReference>
<evidence type="ECO:0000313" key="10">
    <source>
        <dbReference type="EMBL" id="SDD05704.1"/>
    </source>
</evidence>
<dbReference type="GO" id="GO:0006508">
    <property type="term" value="P:proteolysis"/>
    <property type="evidence" value="ECO:0007669"/>
    <property type="project" value="UniProtKB-KW"/>
</dbReference>
<dbReference type="PANTHER" id="PTHR33507">
    <property type="entry name" value="INNER MEMBRANE PROTEIN YBBJ"/>
    <property type="match status" value="1"/>
</dbReference>
<dbReference type="Pfam" id="PF01957">
    <property type="entry name" value="NfeD"/>
    <property type="match status" value="1"/>
</dbReference>
<feature type="transmembrane region" description="Helical" evidence="5">
    <location>
        <begin position="305"/>
        <end position="335"/>
    </location>
</feature>
<feature type="domain" description="NfeD integral membrane" evidence="8">
    <location>
        <begin position="252"/>
        <end position="378"/>
    </location>
</feature>
<sequence>MTIIRITLVVTTILALFSSSFAQPTNSATKKTLVYKMEIVREIDPAAWRIVKSGLNEAVTLKADLILIRMNTYGGLVNVADSIRTKILNCKIPIWVFIDNQAASAGALISIACDRIYMRQGASIGAATVVDQTGAAMPDKYQSFMRSMMRATAESHGKDTLFNGKDSIFKWRRDPLIAEAMVDPRTIIPGLIDSTKVLTFTTQEAIKYGYCEGEAESVSEVLSLGKISNYEIREQHISALEKAIGFLLNPLVQGILIMLIFAGIYFELQTPGIGFPLVLALSAAVVYFAPLYMEGLAENWELSLFFIGLILIAVEVFAIPGFGVIGIAGITFTFLGLTLSMIDNEIFRQEGPIPTILIVQPVLIVALSMFLSLIMAITLSQKLFTDKRSPLYRLALHTSLKGEDGFVGIDLNQKNMIGKNGITLTMLRPAGKVTINEEIFDAISTDGVIDKDQPVFVKKDEAGQLYVSKV</sequence>
<dbReference type="InterPro" id="IPR029045">
    <property type="entry name" value="ClpP/crotonase-like_dom_sf"/>
</dbReference>
<gene>
    <name evidence="10" type="ORF">SAMN05216323_10777</name>
</gene>
<protein>
    <submittedName>
        <fullName evidence="10">Membrane-bound serine protease (ClpP class)</fullName>
    </submittedName>
</protein>
<feature type="transmembrane region" description="Helical" evidence="5">
    <location>
        <begin position="243"/>
        <end position="266"/>
    </location>
</feature>
<evidence type="ECO:0000256" key="1">
    <source>
        <dbReference type="ARBA" id="ARBA00004141"/>
    </source>
</evidence>
<organism evidence="10 11">
    <name type="scientific">Williamwhitmania taraxaci</name>
    <dbReference type="NCBI Taxonomy" id="1640674"/>
    <lineage>
        <taxon>Bacteria</taxon>
        <taxon>Pseudomonadati</taxon>
        <taxon>Bacteroidota</taxon>
        <taxon>Bacteroidia</taxon>
        <taxon>Bacteroidales</taxon>
        <taxon>Williamwhitmaniaceae</taxon>
        <taxon>Williamwhitmania</taxon>
    </lineage>
</organism>
<keyword evidence="10" id="KW-0645">Protease</keyword>
<dbReference type="Gene3D" id="3.90.226.10">
    <property type="entry name" value="2-enoyl-CoA Hydratase, Chain A, domain 1"/>
    <property type="match status" value="1"/>
</dbReference>
<evidence type="ECO:0000256" key="5">
    <source>
        <dbReference type="SAM" id="Phobius"/>
    </source>
</evidence>